<feature type="transmembrane region" description="Helical" evidence="4">
    <location>
        <begin position="357"/>
        <end position="376"/>
    </location>
</feature>
<feature type="transmembrane region" description="Helical" evidence="4">
    <location>
        <begin position="136"/>
        <end position="153"/>
    </location>
</feature>
<name>A0A084G535_PSEDA</name>
<dbReference type="PANTHER" id="PTHR11360">
    <property type="entry name" value="MONOCARBOXYLATE TRANSPORTER"/>
    <property type="match status" value="1"/>
</dbReference>
<dbReference type="GeneID" id="27724717"/>
<feature type="region of interest" description="Disordered" evidence="3">
    <location>
        <begin position="1"/>
        <end position="27"/>
    </location>
</feature>
<dbReference type="SUPFAM" id="SSF103473">
    <property type="entry name" value="MFS general substrate transporter"/>
    <property type="match status" value="1"/>
</dbReference>
<dbReference type="HOGENOM" id="CLU_001265_1_2_1"/>
<dbReference type="InterPro" id="IPR050327">
    <property type="entry name" value="Proton-linked_MCT"/>
</dbReference>
<organism evidence="6 7">
    <name type="scientific">Pseudallescheria apiosperma</name>
    <name type="common">Scedosporium apiospermum</name>
    <dbReference type="NCBI Taxonomy" id="563466"/>
    <lineage>
        <taxon>Eukaryota</taxon>
        <taxon>Fungi</taxon>
        <taxon>Dikarya</taxon>
        <taxon>Ascomycota</taxon>
        <taxon>Pezizomycotina</taxon>
        <taxon>Sordariomycetes</taxon>
        <taxon>Hypocreomycetidae</taxon>
        <taxon>Microascales</taxon>
        <taxon>Microascaceae</taxon>
        <taxon>Scedosporium</taxon>
    </lineage>
</organism>
<feature type="domain" description="Major facilitator superfamily (MFS) profile" evidence="5">
    <location>
        <begin position="266"/>
        <end position="466"/>
    </location>
</feature>
<dbReference type="OrthoDB" id="2213137at2759"/>
<reference evidence="6 7" key="1">
    <citation type="journal article" date="2014" name="Genome Announc.">
        <title>Draft genome sequence of the pathogenic fungus Scedosporium apiospermum.</title>
        <authorList>
            <person name="Vandeputte P."/>
            <person name="Ghamrawi S."/>
            <person name="Rechenmann M."/>
            <person name="Iltis A."/>
            <person name="Giraud S."/>
            <person name="Fleury M."/>
            <person name="Thornton C."/>
            <person name="Delhaes L."/>
            <person name="Meyer W."/>
            <person name="Papon N."/>
            <person name="Bouchara J.P."/>
        </authorList>
    </citation>
    <scope>NUCLEOTIDE SEQUENCE [LARGE SCALE GENOMIC DNA]</scope>
    <source>
        <strain evidence="6 7">IHEM 14462</strain>
    </source>
</reference>
<keyword evidence="4" id="KW-1133">Transmembrane helix</keyword>
<dbReference type="InterPro" id="IPR020846">
    <property type="entry name" value="MFS_dom"/>
</dbReference>
<feature type="transmembrane region" description="Helical" evidence="4">
    <location>
        <begin position="191"/>
        <end position="211"/>
    </location>
</feature>
<dbReference type="EMBL" id="JOWA01000099">
    <property type="protein sequence ID" value="KEZ42447.1"/>
    <property type="molecule type" value="Genomic_DNA"/>
</dbReference>
<evidence type="ECO:0000313" key="7">
    <source>
        <dbReference type="Proteomes" id="UP000028545"/>
    </source>
</evidence>
<proteinExistence type="inferred from homology"/>
<feature type="transmembrane region" description="Helical" evidence="4">
    <location>
        <begin position="159"/>
        <end position="179"/>
    </location>
</feature>
<comment type="similarity">
    <text evidence="2">Belongs to the major facilitator superfamily. Monocarboxylate porter (TC 2.A.1.13) family.</text>
</comment>
<sequence length="466" mass="50248">MSKIEIELSTPQPGAGPVERSGAESSSASVREVAFNNDASTDHLTLEREAVSLPPMDGGKDAWLFLAAVFVVEALVWGFPYAFGVFQSYYSTHEPFAGASNIPVIGTCAMGIMYLDGPIAIGLLQLFPRYARWGPLVGLLIMCLSLSLSSLSSTVTHLIATQGIFYAIGGSIAYCPCLIYTDEWFARRKGLAYGIMWSGTGLGGILIPFFLEFLLNKYGFRTTLRAWAGILFVLTAPLCYFIKPRLPIAHRTHSRRPNLNFLRSRVFLLHQLANIIEASGFFLPGIFLPSFAQSFLGASSFLSALTIMLVNTAAVFGCVAMGFLTDRFHVTTCILVSTIGATIGVLVIWGLSTSLPVLYVFCLIYGFFAGSFTSTWPGVVKQVVQTEDRAGRGVDRSMIIGCLASGRGIGNVISGPLSEVLIKGHPWRGQVGSAYGSGHGTLIVFTGVTALLGGTTVLWRRFGWLG</sequence>
<dbReference type="Pfam" id="PF07690">
    <property type="entry name" value="MFS_1"/>
    <property type="match status" value="1"/>
</dbReference>
<keyword evidence="7" id="KW-1185">Reference proteome</keyword>
<feature type="transmembrane region" description="Helical" evidence="4">
    <location>
        <begin position="62"/>
        <end position="82"/>
    </location>
</feature>
<dbReference type="OMA" id="NPLKLGF"/>
<feature type="transmembrane region" description="Helical" evidence="4">
    <location>
        <begin position="397"/>
        <end position="417"/>
    </location>
</feature>
<feature type="transmembrane region" description="Helical" evidence="4">
    <location>
        <begin position="226"/>
        <end position="246"/>
    </location>
</feature>
<accession>A0A084G535</accession>
<keyword evidence="4" id="KW-0472">Membrane</keyword>
<comment type="caution">
    <text evidence="6">The sequence shown here is derived from an EMBL/GenBank/DDBJ whole genome shotgun (WGS) entry which is preliminary data.</text>
</comment>
<keyword evidence="4" id="KW-0812">Transmembrane</keyword>
<feature type="transmembrane region" description="Helical" evidence="4">
    <location>
        <begin position="437"/>
        <end position="459"/>
    </location>
</feature>
<feature type="compositionally biased region" description="Low complexity" evidence="3">
    <location>
        <begin position="18"/>
        <end position="27"/>
    </location>
</feature>
<feature type="transmembrane region" description="Helical" evidence="4">
    <location>
        <begin position="330"/>
        <end position="351"/>
    </location>
</feature>
<dbReference type="Gene3D" id="1.20.1250.20">
    <property type="entry name" value="MFS general substrate transporter like domains"/>
    <property type="match status" value="2"/>
</dbReference>
<feature type="transmembrane region" description="Helical" evidence="4">
    <location>
        <begin position="300"/>
        <end position="323"/>
    </location>
</feature>
<dbReference type="GO" id="GO:0022857">
    <property type="term" value="F:transmembrane transporter activity"/>
    <property type="evidence" value="ECO:0007669"/>
    <property type="project" value="InterPro"/>
</dbReference>
<evidence type="ECO:0000256" key="2">
    <source>
        <dbReference type="ARBA" id="ARBA00006727"/>
    </source>
</evidence>
<dbReference type="InterPro" id="IPR011701">
    <property type="entry name" value="MFS"/>
</dbReference>
<evidence type="ECO:0000256" key="3">
    <source>
        <dbReference type="SAM" id="MobiDB-lite"/>
    </source>
</evidence>
<protein>
    <submittedName>
        <fullName evidence="6">Putative major facilitator superfamily transporter protein</fullName>
    </submittedName>
</protein>
<dbReference type="KEGG" id="sapo:SAPIO_CDS5645"/>
<dbReference type="RefSeq" id="XP_016642246.1">
    <property type="nucleotide sequence ID" value="XM_016787931.1"/>
</dbReference>
<dbReference type="InterPro" id="IPR036259">
    <property type="entry name" value="MFS_trans_sf"/>
</dbReference>
<gene>
    <name evidence="6" type="ORF">SAPIO_CDS5645</name>
</gene>
<evidence type="ECO:0000259" key="5">
    <source>
        <dbReference type="PROSITE" id="PS50850"/>
    </source>
</evidence>
<dbReference type="VEuPathDB" id="FungiDB:SAPIO_CDS5645"/>
<dbReference type="AlphaFoldDB" id="A0A084G535"/>
<evidence type="ECO:0000313" key="6">
    <source>
        <dbReference type="EMBL" id="KEZ42447.1"/>
    </source>
</evidence>
<dbReference type="Proteomes" id="UP000028545">
    <property type="component" value="Unassembled WGS sequence"/>
</dbReference>
<comment type="subcellular location">
    <subcellularLocation>
        <location evidence="1">Membrane</location>
        <topology evidence="1">Multi-pass membrane protein</topology>
    </subcellularLocation>
</comment>
<feature type="transmembrane region" description="Helical" evidence="4">
    <location>
        <begin position="267"/>
        <end position="288"/>
    </location>
</feature>
<evidence type="ECO:0000256" key="4">
    <source>
        <dbReference type="SAM" id="Phobius"/>
    </source>
</evidence>
<dbReference type="PANTHER" id="PTHR11360:SF287">
    <property type="entry name" value="MFS MONOCARBOXYLATE TRANSPORTER"/>
    <property type="match status" value="1"/>
</dbReference>
<dbReference type="GO" id="GO:0016020">
    <property type="term" value="C:membrane"/>
    <property type="evidence" value="ECO:0007669"/>
    <property type="project" value="UniProtKB-SubCell"/>
</dbReference>
<evidence type="ECO:0000256" key="1">
    <source>
        <dbReference type="ARBA" id="ARBA00004141"/>
    </source>
</evidence>
<dbReference type="PROSITE" id="PS50850">
    <property type="entry name" value="MFS"/>
    <property type="match status" value="1"/>
</dbReference>
<feature type="transmembrane region" description="Helical" evidence="4">
    <location>
        <begin position="102"/>
        <end position="124"/>
    </location>
</feature>